<accession>L7FGB0</accession>
<sequence>MAYPFLGAGTIGHSGAGGSQAFADPRSGLAYGYARRRYAFPGGSAPENERFVRAVHTAALRG</sequence>
<dbReference type="Gene3D" id="3.40.710.10">
    <property type="entry name" value="DD-peptidase/beta-lactamase superfamily"/>
    <property type="match status" value="1"/>
</dbReference>
<gene>
    <name evidence="1" type="ORF">STRTUCAR8_03460</name>
</gene>
<comment type="caution">
    <text evidence="1">The sequence shown here is derived from an EMBL/GenBank/DDBJ whole genome shotgun (WGS) entry which is preliminary data.</text>
</comment>
<evidence type="ECO:0000313" key="1">
    <source>
        <dbReference type="EMBL" id="ELP70081.1"/>
    </source>
</evidence>
<dbReference type="PATRIC" id="fig|698760.3.peg.1263"/>
<name>L7FGB0_STRT8</name>
<dbReference type="InterPro" id="IPR012338">
    <property type="entry name" value="Beta-lactam/transpept-like"/>
</dbReference>
<protein>
    <recommendedName>
        <fullName evidence="3">Beta-lactamase-related domain-containing protein</fullName>
    </recommendedName>
</protein>
<dbReference type="AlphaFoldDB" id="L7FGB0"/>
<dbReference type="STRING" id="85558.T45_00146"/>
<evidence type="ECO:0008006" key="3">
    <source>
        <dbReference type="Google" id="ProtNLM"/>
    </source>
</evidence>
<reference evidence="1 2" key="1">
    <citation type="journal article" date="2011" name="Plasmid">
        <title>Streptomyces turgidiscabies Car8 contains a modular pathogenicity island that shares virulence genes with other actinobacterial plant pathogens.</title>
        <authorList>
            <person name="Huguet-Tapia J.C."/>
            <person name="Badger J.H."/>
            <person name="Loria R."/>
            <person name="Pettis G.S."/>
        </authorList>
    </citation>
    <scope>NUCLEOTIDE SEQUENCE [LARGE SCALE GENOMIC DNA]</scope>
    <source>
        <strain evidence="1 2">Car8</strain>
    </source>
</reference>
<proteinExistence type="predicted"/>
<dbReference type="Proteomes" id="UP000010931">
    <property type="component" value="Unassembled WGS sequence"/>
</dbReference>
<dbReference type="EMBL" id="AEJB01000106">
    <property type="protein sequence ID" value="ELP70081.1"/>
    <property type="molecule type" value="Genomic_DNA"/>
</dbReference>
<evidence type="ECO:0000313" key="2">
    <source>
        <dbReference type="Proteomes" id="UP000010931"/>
    </source>
</evidence>
<keyword evidence="2" id="KW-1185">Reference proteome</keyword>
<organism evidence="1 2">
    <name type="scientific">Streptomyces turgidiscabies (strain Car8)</name>
    <dbReference type="NCBI Taxonomy" id="698760"/>
    <lineage>
        <taxon>Bacteria</taxon>
        <taxon>Bacillati</taxon>
        <taxon>Actinomycetota</taxon>
        <taxon>Actinomycetes</taxon>
        <taxon>Kitasatosporales</taxon>
        <taxon>Streptomycetaceae</taxon>
        <taxon>Streptomyces</taxon>
    </lineage>
</organism>